<protein>
    <submittedName>
        <fullName evidence="1">Uncharacterized protein</fullName>
    </submittedName>
</protein>
<dbReference type="EMBL" id="JBEPTQ010000002">
    <property type="protein sequence ID" value="MET4723256.1"/>
    <property type="molecule type" value="Genomic_DNA"/>
</dbReference>
<keyword evidence="2" id="KW-1185">Reference proteome</keyword>
<evidence type="ECO:0000313" key="1">
    <source>
        <dbReference type="EMBL" id="MET4723256.1"/>
    </source>
</evidence>
<organism evidence="1 2">
    <name type="scientific">Bradyrhizobium japonicum</name>
    <dbReference type="NCBI Taxonomy" id="375"/>
    <lineage>
        <taxon>Bacteria</taxon>
        <taxon>Pseudomonadati</taxon>
        <taxon>Pseudomonadota</taxon>
        <taxon>Alphaproteobacteria</taxon>
        <taxon>Hyphomicrobiales</taxon>
        <taxon>Nitrobacteraceae</taxon>
        <taxon>Bradyrhizobium</taxon>
    </lineage>
</organism>
<dbReference type="Proteomes" id="UP001549291">
    <property type="component" value="Unassembled WGS sequence"/>
</dbReference>
<reference evidence="1 2" key="1">
    <citation type="submission" date="2024-06" db="EMBL/GenBank/DDBJ databases">
        <title>Genomic Encyclopedia of Type Strains, Phase V (KMG-V): Genome sequencing to study the core and pangenomes of soil and plant-associated prokaryotes.</title>
        <authorList>
            <person name="Whitman W."/>
        </authorList>
    </citation>
    <scope>NUCLEOTIDE SEQUENCE [LARGE SCALE GENOMIC DNA]</scope>
    <source>
        <strain evidence="1 2">USDA 160</strain>
    </source>
</reference>
<name>A0ABV2S249_BRAJP</name>
<gene>
    <name evidence="1" type="ORF">ABIF63_007362</name>
</gene>
<sequence>MPSETSLTDELPARSRLKPLVLDPEVEPILPAAVVTPAAPPVEAAPAAPALSEKLDDAGSETAAATAAAVMRPEVVALSVRLSTLTAPLPPLVPANGSLALNTPGRMSEWLSPI</sequence>
<comment type="caution">
    <text evidence="1">The sequence shown here is derived from an EMBL/GenBank/DDBJ whole genome shotgun (WGS) entry which is preliminary data.</text>
</comment>
<accession>A0ABV2S249</accession>
<proteinExistence type="predicted"/>
<evidence type="ECO:0000313" key="2">
    <source>
        <dbReference type="Proteomes" id="UP001549291"/>
    </source>
</evidence>